<evidence type="ECO:0000256" key="2">
    <source>
        <dbReference type="SAM" id="SignalP"/>
    </source>
</evidence>
<gene>
    <name evidence="3" type="ORF">DFR70_109238</name>
</gene>
<keyword evidence="4" id="KW-1185">Reference proteome</keyword>
<organism evidence="3 4">
    <name type="scientific">Nocardia tenerifensis</name>
    <dbReference type="NCBI Taxonomy" id="228006"/>
    <lineage>
        <taxon>Bacteria</taxon>
        <taxon>Bacillati</taxon>
        <taxon>Actinomycetota</taxon>
        <taxon>Actinomycetes</taxon>
        <taxon>Mycobacteriales</taxon>
        <taxon>Nocardiaceae</taxon>
        <taxon>Nocardia</taxon>
    </lineage>
</organism>
<feature type="region of interest" description="Disordered" evidence="1">
    <location>
        <begin position="355"/>
        <end position="383"/>
    </location>
</feature>
<evidence type="ECO:0000256" key="1">
    <source>
        <dbReference type="SAM" id="MobiDB-lite"/>
    </source>
</evidence>
<dbReference type="RefSeq" id="WP_246003051.1">
    <property type="nucleotide sequence ID" value="NZ_QJKF01000009.1"/>
</dbReference>
<dbReference type="InterPro" id="IPR024079">
    <property type="entry name" value="MetalloPept_cat_dom_sf"/>
</dbReference>
<dbReference type="Proteomes" id="UP000247569">
    <property type="component" value="Unassembled WGS sequence"/>
</dbReference>
<evidence type="ECO:0008006" key="5">
    <source>
        <dbReference type="Google" id="ProtNLM"/>
    </source>
</evidence>
<feature type="signal peptide" evidence="2">
    <location>
        <begin position="1"/>
        <end position="29"/>
    </location>
</feature>
<feature type="compositionally biased region" description="Basic and acidic residues" evidence="1">
    <location>
        <begin position="356"/>
        <end position="375"/>
    </location>
</feature>
<dbReference type="GO" id="GO:0008237">
    <property type="term" value="F:metallopeptidase activity"/>
    <property type="evidence" value="ECO:0007669"/>
    <property type="project" value="InterPro"/>
</dbReference>
<protein>
    <recommendedName>
        <fullName evidence="5">Reprolysin-like metallo-peptidase family M12B</fullName>
    </recommendedName>
</protein>
<comment type="caution">
    <text evidence="3">The sequence shown here is derived from an EMBL/GenBank/DDBJ whole genome shotgun (WGS) entry which is preliminary data.</text>
</comment>
<name>A0A318KJA7_9NOCA</name>
<reference evidence="3 4" key="1">
    <citation type="submission" date="2018-05" db="EMBL/GenBank/DDBJ databases">
        <title>Genomic Encyclopedia of Type Strains, Phase IV (KMG-IV): sequencing the most valuable type-strain genomes for metagenomic binning, comparative biology and taxonomic classification.</title>
        <authorList>
            <person name="Goeker M."/>
        </authorList>
    </citation>
    <scope>NUCLEOTIDE SEQUENCE [LARGE SCALE GENOMIC DNA]</scope>
    <source>
        <strain evidence="3 4">DSM 44704</strain>
    </source>
</reference>
<dbReference type="AlphaFoldDB" id="A0A318KJA7"/>
<evidence type="ECO:0000313" key="3">
    <source>
        <dbReference type="EMBL" id="PXX61047.1"/>
    </source>
</evidence>
<evidence type="ECO:0000313" key="4">
    <source>
        <dbReference type="Proteomes" id="UP000247569"/>
    </source>
</evidence>
<proteinExistence type="predicted"/>
<accession>A0A318KJA7</accession>
<dbReference type="Gene3D" id="3.40.390.10">
    <property type="entry name" value="Collagenase (Catalytic Domain)"/>
    <property type="match status" value="1"/>
</dbReference>
<keyword evidence="2" id="KW-0732">Signal</keyword>
<feature type="chain" id="PRO_5016455474" description="Reprolysin-like metallo-peptidase family M12B" evidence="2">
    <location>
        <begin position="30"/>
        <end position="383"/>
    </location>
</feature>
<dbReference type="EMBL" id="QJKF01000009">
    <property type="protein sequence ID" value="PXX61047.1"/>
    <property type="molecule type" value="Genomic_DNA"/>
</dbReference>
<sequence>MLPYRRTLVACFALLAGLGAVLTPATASAQPDAAAVDTDGDGLADAWEKNGYDANGDGKIDVDLPTMGADPNHKDIFVEMDYMNGRLPTAAALDRVVAVFAAAPVTNPDGRNGITIHLDAGAARGAKYDLGGGNQVPYDNNLSPVDDQVAAIKRGNFASARSHIFHYMIWADSYDNGCSSGISLGIPADTFVVALGPKCNWNPGDNENVGTFIHELGHNLGLKHGGTDHVNYKPNYLSVMNYSFQFSGVPKTDGTVNFGYSSVNPPALNENSLQEQQGLGSVAAGWRTVYFCPDNSRRRTAGSADQPIDWNCNGSIQSGTVRTSVNNDRNYSTLQAQNNWASIVFDGGNVGPVGVESRRVPERSPEEMTKQEFDQLRQSLPGE</sequence>
<dbReference type="SUPFAM" id="SSF55486">
    <property type="entry name" value="Metalloproteases ('zincins'), catalytic domain"/>
    <property type="match status" value="1"/>
</dbReference>